<comment type="function">
    <text evidence="1">Multidrug efflux pump.</text>
</comment>
<dbReference type="GO" id="GO:0015297">
    <property type="term" value="F:antiporter activity"/>
    <property type="evidence" value="ECO:0007669"/>
    <property type="project" value="UniProtKB-KW"/>
</dbReference>
<reference evidence="13 14" key="1">
    <citation type="journal article" date="2015" name="PLoS ONE">
        <title>Genome Sequence of Bacillus endophyticus and Analysis of Its Companion Mechanism in the Ketogulonigenium vulgare-Bacillus Strain Consortium.</title>
        <authorList>
            <person name="Jia N."/>
            <person name="Du J."/>
            <person name="Ding M.Z."/>
            <person name="Gao F."/>
            <person name="Yuan Y.J."/>
        </authorList>
    </citation>
    <scope>NUCLEOTIDE SEQUENCE [LARGE SCALE GENOMIC DNA]</scope>
    <source>
        <strain evidence="13 14">Hbe603</strain>
    </source>
</reference>
<dbReference type="InterPro" id="IPR050222">
    <property type="entry name" value="MATE_MdtK"/>
</dbReference>
<keyword evidence="14" id="KW-1185">Reference proteome</keyword>
<evidence type="ECO:0000256" key="12">
    <source>
        <dbReference type="ARBA" id="ARBA00031636"/>
    </source>
</evidence>
<dbReference type="OrthoDB" id="9780160at2"/>
<dbReference type="KEGG" id="beo:BEH_16835"/>
<evidence type="ECO:0000313" key="13">
    <source>
        <dbReference type="EMBL" id="AKO93590.1"/>
    </source>
</evidence>
<dbReference type="Proteomes" id="UP000036202">
    <property type="component" value="Chromosome"/>
</dbReference>
<dbReference type="NCBIfam" id="TIGR00797">
    <property type="entry name" value="matE"/>
    <property type="match status" value="1"/>
</dbReference>
<dbReference type="PIRSF" id="PIRSF006603">
    <property type="entry name" value="DinF"/>
    <property type="match status" value="1"/>
</dbReference>
<reference evidence="14" key="2">
    <citation type="submission" date="2015-06" db="EMBL/GenBank/DDBJ databases">
        <title>Genome Sequence of Bacillus endophyticus and Analysis of its Companion Mechanism in the Ketogulonigenium vulgare-Bacillus strain Consortium.</title>
        <authorList>
            <person name="Jia N."/>
            <person name="Du J."/>
            <person name="Ding M.-Z."/>
            <person name="Gao F."/>
            <person name="Yuan Y.-J."/>
        </authorList>
    </citation>
    <scope>NUCLEOTIDE SEQUENCE [LARGE SCALE GENOMIC DNA]</scope>
    <source>
        <strain evidence="14">Hbe603</strain>
    </source>
</reference>
<evidence type="ECO:0000256" key="8">
    <source>
        <dbReference type="ARBA" id="ARBA00022692"/>
    </source>
</evidence>
<keyword evidence="6" id="KW-0050">Antiport</keyword>
<protein>
    <recommendedName>
        <fullName evidence="4">Probable multidrug resistance protein NorM</fullName>
    </recommendedName>
    <alternativeName>
        <fullName evidence="12">Multidrug-efflux transporter</fullName>
    </alternativeName>
</protein>
<comment type="subcellular location">
    <subcellularLocation>
        <location evidence="2">Cell membrane</location>
        <topology evidence="2">Multi-pass membrane protein</topology>
    </subcellularLocation>
</comment>
<dbReference type="CDD" id="cd13131">
    <property type="entry name" value="MATE_NorM_like"/>
    <property type="match status" value="1"/>
</dbReference>
<keyword evidence="10" id="KW-0406">Ion transport</keyword>
<evidence type="ECO:0000256" key="10">
    <source>
        <dbReference type="ARBA" id="ARBA00023065"/>
    </source>
</evidence>
<evidence type="ECO:0000313" key="14">
    <source>
        <dbReference type="Proteomes" id="UP000036202"/>
    </source>
</evidence>
<gene>
    <name evidence="13" type="ORF">BEH_16835</name>
</gene>
<evidence type="ECO:0000256" key="5">
    <source>
        <dbReference type="ARBA" id="ARBA00022448"/>
    </source>
</evidence>
<keyword evidence="7" id="KW-1003">Cell membrane</keyword>
<evidence type="ECO:0000256" key="7">
    <source>
        <dbReference type="ARBA" id="ARBA00022475"/>
    </source>
</evidence>
<evidence type="ECO:0000256" key="4">
    <source>
        <dbReference type="ARBA" id="ARBA00020268"/>
    </source>
</evidence>
<evidence type="ECO:0000256" key="6">
    <source>
        <dbReference type="ARBA" id="ARBA00022449"/>
    </source>
</evidence>
<keyword evidence="8" id="KW-0812">Transmembrane</keyword>
<dbReference type="GO" id="GO:0006811">
    <property type="term" value="P:monoatomic ion transport"/>
    <property type="evidence" value="ECO:0007669"/>
    <property type="project" value="UniProtKB-KW"/>
</dbReference>
<evidence type="ECO:0000256" key="1">
    <source>
        <dbReference type="ARBA" id="ARBA00003408"/>
    </source>
</evidence>
<dbReference type="RefSeq" id="WP_046217711.1">
    <property type="nucleotide sequence ID" value="NZ_CP011974.1"/>
</dbReference>
<keyword evidence="11" id="KW-0472">Membrane</keyword>
<proteinExistence type="inferred from homology"/>
<keyword evidence="5" id="KW-0813">Transport</keyword>
<dbReference type="PATRIC" id="fig|135735.6.peg.3579"/>
<dbReference type="GO" id="GO:0042910">
    <property type="term" value="F:xenobiotic transmembrane transporter activity"/>
    <property type="evidence" value="ECO:0007669"/>
    <property type="project" value="InterPro"/>
</dbReference>
<evidence type="ECO:0000256" key="11">
    <source>
        <dbReference type="ARBA" id="ARBA00023136"/>
    </source>
</evidence>
<dbReference type="EMBL" id="CP011974">
    <property type="protein sequence ID" value="AKO93590.1"/>
    <property type="molecule type" value="Genomic_DNA"/>
</dbReference>
<keyword evidence="9" id="KW-1133">Transmembrane helix</keyword>
<comment type="similarity">
    <text evidence="3">Belongs to the multi antimicrobial extrusion (MATE) (TC 2.A.66.1) family.</text>
</comment>
<evidence type="ECO:0000256" key="2">
    <source>
        <dbReference type="ARBA" id="ARBA00004651"/>
    </source>
</evidence>
<evidence type="ECO:0000256" key="3">
    <source>
        <dbReference type="ARBA" id="ARBA00010199"/>
    </source>
</evidence>
<organism evidence="13 14">
    <name type="scientific">Priestia filamentosa</name>
    <dbReference type="NCBI Taxonomy" id="1402861"/>
    <lineage>
        <taxon>Bacteria</taxon>
        <taxon>Bacillati</taxon>
        <taxon>Bacillota</taxon>
        <taxon>Bacilli</taxon>
        <taxon>Bacillales</taxon>
        <taxon>Bacillaceae</taxon>
        <taxon>Priestia</taxon>
    </lineage>
</organism>
<dbReference type="Pfam" id="PF01554">
    <property type="entry name" value="MatE"/>
    <property type="match status" value="2"/>
</dbReference>
<accession>A0A0H4KJ03</accession>
<dbReference type="PANTHER" id="PTHR43298">
    <property type="entry name" value="MULTIDRUG RESISTANCE PROTEIN NORM-RELATED"/>
    <property type="match status" value="1"/>
</dbReference>
<sequence>MYQTFTTSEKLKQLLSILIPIFITQIGMYLMTFFDTTMSGKASPKDLAGVAIGSSIWMPIYTGLAGILLAVTPIVAQLIGAEQKKRVSFSVIQGIYVAIAMSILVIVAGAFLLNPILHMMDITNDVHHIAKDYLIALSLGIFPLFIYTTIRSFIDALGKTRVSMTITLIALPVNLVLNYLLIFGKWGAPKLGGVGAGYATAITYWVICFIAIFTVSQKEPFRQFRLFKSAYRVSFAEWKTILKIGLPIGFSIFFETSIFAAVTLFLSVYDTITIASHQAAMNFASLLYMIPLSVSMALTIVVGFEMGSKRPYDAKKYGHLGIIIALSLAILNGIFLYIMREPIASLYTTDPNVLALTKVFLIYAIFFQISDAIQAPIQGILRGHKDVNITFIMALVSYWVIGLPVGYSLANFTNLHAFGYWVGLITGLAVGAIGLAFRLLYVQKNAQKKTGLEKPAS</sequence>
<evidence type="ECO:0000256" key="9">
    <source>
        <dbReference type="ARBA" id="ARBA00022989"/>
    </source>
</evidence>
<dbReference type="InterPro" id="IPR002528">
    <property type="entry name" value="MATE_fam"/>
</dbReference>
<dbReference type="InterPro" id="IPR048279">
    <property type="entry name" value="MdtK-like"/>
</dbReference>
<name>A0A0H4KJ03_9BACI</name>
<dbReference type="PANTHER" id="PTHR43298:SF2">
    <property type="entry name" value="FMN_FAD EXPORTER YEEO-RELATED"/>
    <property type="match status" value="1"/>
</dbReference>
<dbReference type="AlphaFoldDB" id="A0A0H4KJ03"/>
<dbReference type="GO" id="GO:0005886">
    <property type="term" value="C:plasma membrane"/>
    <property type="evidence" value="ECO:0007669"/>
    <property type="project" value="UniProtKB-SubCell"/>
</dbReference>